<dbReference type="GO" id="GO:0005385">
    <property type="term" value="F:zinc ion transmembrane transporter activity"/>
    <property type="evidence" value="ECO:0007669"/>
    <property type="project" value="TreeGrafter"/>
</dbReference>
<feature type="transmembrane region" description="Helical" evidence="5">
    <location>
        <begin position="199"/>
        <end position="218"/>
    </location>
</feature>
<gene>
    <name evidence="6" type="ORF">ACOC_LOCUS92</name>
</gene>
<sequence>LNVRGACSGVVADPHAQGLPILPSLRALSFILFLRFNCQRFLPLFILLHLNFCSFQLATVLRGEYARNHLSSFIACFGGGVFLATCLLDLLPDAIESFEKTNFDTSFPVAESAVIGGLLIVLFMEQIVLTMRERGCLVSGHTHLHSERDDQEIQGSPTSMVSGEERNSAVGALLLVLVLSLHALFEGLSIAVVNDASKLVEVFVALTLHKCVIGFSLGVRLVQSGLRTSWVALSSCIFSVQILIGGFGGLELMALLSGGDRATAALVSSILQGIACGTFLYITTFEVVPHELDRMGNRIVKWLFLFLGVLVIAGFMAVFPETD</sequence>
<organism evidence="8">
    <name type="scientific">Angiostrongylus costaricensis</name>
    <name type="common">Nematode worm</name>
    <dbReference type="NCBI Taxonomy" id="334426"/>
    <lineage>
        <taxon>Eukaryota</taxon>
        <taxon>Metazoa</taxon>
        <taxon>Ecdysozoa</taxon>
        <taxon>Nematoda</taxon>
        <taxon>Chromadorea</taxon>
        <taxon>Rhabditida</taxon>
        <taxon>Rhabditina</taxon>
        <taxon>Rhabditomorpha</taxon>
        <taxon>Strongyloidea</taxon>
        <taxon>Metastrongylidae</taxon>
        <taxon>Angiostrongylus</taxon>
    </lineage>
</organism>
<dbReference type="EMBL" id="UYYA01000006">
    <property type="protein sequence ID" value="VDM51677.1"/>
    <property type="molecule type" value="Genomic_DNA"/>
</dbReference>
<reference evidence="6 7" key="2">
    <citation type="submission" date="2018-11" db="EMBL/GenBank/DDBJ databases">
        <authorList>
            <consortium name="Pathogen Informatics"/>
        </authorList>
    </citation>
    <scope>NUCLEOTIDE SEQUENCE [LARGE SCALE GENOMIC DNA]</scope>
    <source>
        <strain evidence="6 7">Costa Rica</strain>
    </source>
</reference>
<feature type="transmembrane region" description="Helical" evidence="5">
    <location>
        <begin position="41"/>
        <end position="61"/>
    </location>
</feature>
<accession>A0A0R3P9J7</accession>
<proteinExistence type="predicted"/>
<feature type="transmembrane region" description="Helical" evidence="5">
    <location>
        <begin position="107"/>
        <end position="124"/>
    </location>
</feature>
<name>A0A0R3P9J7_ANGCS</name>
<keyword evidence="3 5" id="KW-1133">Transmembrane helix</keyword>
<reference evidence="8" key="1">
    <citation type="submission" date="2017-02" db="UniProtKB">
        <authorList>
            <consortium name="WormBaseParasite"/>
        </authorList>
    </citation>
    <scope>IDENTIFICATION</scope>
</reference>
<feature type="transmembrane region" description="Helical" evidence="5">
    <location>
        <begin position="169"/>
        <end position="193"/>
    </location>
</feature>
<keyword evidence="7" id="KW-1185">Reference proteome</keyword>
<keyword evidence="2 5" id="KW-0812">Transmembrane</keyword>
<dbReference type="WBParaSite" id="ACOC_0000009101-mRNA-1">
    <property type="protein sequence ID" value="ACOC_0000009101-mRNA-1"/>
    <property type="gene ID" value="ACOC_0000009101"/>
</dbReference>
<dbReference type="OMA" id="HEMSHTH"/>
<feature type="transmembrane region" description="Helical" evidence="5">
    <location>
        <begin position="302"/>
        <end position="319"/>
    </location>
</feature>
<evidence type="ECO:0000256" key="2">
    <source>
        <dbReference type="ARBA" id="ARBA00022692"/>
    </source>
</evidence>
<dbReference type="OrthoDB" id="448280at2759"/>
<feature type="transmembrane region" description="Helical" evidence="5">
    <location>
        <begin position="230"/>
        <end position="250"/>
    </location>
</feature>
<evidence type="ECO:0000313" key="8">
    <source>
        <dbReference type="WBParaSite" id="ACOC_0000009101-mRNA-1"/>
    </source>
</evidence>
<evidence type="ECO:0000313" key="7">
    <source>
        <dbReference type="Proteomes" id="UP000267027"/>
    </source>
</evidence>
<evidence type="ECO:0000256" key="4">
    <source>
        <dbReference type="ARBA" id="ARBA00023136"/>
    </source>
</evidence>
<dbReference type="Proteomes" id="UP000267027">
    <property type="component" value="Unassembled WGS sequence"/>
</dbReference>
<feature type="transmembrane region" description="Helical" evidence="5">
    <location>
        <begin position="262"/>
        <end position="282"/>
    </location>
</feature>
<protein>
    <submittedName>
        <fullName evidence="8">Zinc transporter ZIP1</fullName>
    </submittedName>
</protein>
<evidence type="ECO:0000313" key="6">
    <source>
        <dbReference type="EMBL" id="VDM51677.1"/>
    </source>
</evidence>
<comment type="subcellular location">
    <subcellularLocation>
        <location evidence="1">Membrane</location>
        <topology evidence="1">Multi-pass membrane protein</topology>
    </subcellularLocation>
</comment>
<keyword evidence="4 5" id="KW-0472">Membrane</keyword>
<dbReference type="STRING" id="334426.A0A0R3P9J7"/>
<dbReference type="GO" id="GO:0005886">
    <property type="term" value="C:plasma membrane"/>
    <property type="evidence" value="ECO:0007669"/>
    <property type="project" value="TreeGrafter"/>
</dbReference>
<evidence type="ECO:0000256" key="1">
    <source>
        <dbReference type="ARBA" id="ARBA00004141"/>
    </source>
</evidence>
<dbReference type="Pfam" id="PF02535">
    <property type="entry name" value="Zip"/>
    <property type="match status" value="1"/>
</dbReference>
<feature type="transmembrane region" description="Helical" evidence="5">
    <location>
        <begin position="73"/>
        <end position="95"/>
    </location>
</feature>
<dbReference type="InterPro" id="IPR003689">
    <property type="entry name" value="ZIP"/>
</dbReference>
<dbReference type="AlphaFoldDB" id="A0A0R3P9J7"/>
<evidence type="ECO:0000256" key="3">
    <source>
        <dbReference type="ARBA" id="ARBA00022989"/>
    </source>
</evidence>
<dbReference type="PANTHER" id="PTHR11040">
    <property type="entry name" value="ZINC/IRON TRANSPORTER"/>
    <property type="match status" value="1"/>
</dbReference>
<dbReference type="PANTHER" id="PTHR11040:SF140">
    <property type="entry name" value="ZRT (ZRT), IRT- (IRT-) LIKE PROTEIN TRANSPORTER"/>
    <property type="match status" value="1"/>
</dbReference>
<evidence type="ECO:0000256" key="5">
    <source>
        <dbReference type="SAM" id="Phobius"/>
    </source>
</evidence>